<sequence>MRASRVAIVAIATLTATLAIPPAIAIAAAPHAAVIDSAGAYYPLATNRMLDTRVGNGAQGPVGPGGVVRLQVDGRGGVPSSGVSAVVLNVTVTSPTAASYLTLWPDGDARPTVSDLDFPAGWTGANEATVSVGPNGEVDIYNHAGNVQIIADVVGFYAADNTPAATLGAGLEYRDLADHEQRLEDTRNDGKTLSGGSSLELAAGFFDPAYYPNVQALVVTVTAVGPTGSGFLTAWDGQGDPPTTSSTLNFSAGKTVANTAIVPTSSCTIDPSCAGEPEIGIYNALGSKTNVLVDLVGYYEDATADGARFEAIDPVRIADTRTGLGGAGTFGPKHLGTFTAPSSFSNVGGLAANVTAVAPTADTYLTIWEVGDGQPPTSNLDPAKGSTVANTAQIVRGNEAWQYNAYNFAGNVDILIDIQGVFVGPGESYPARQADGPAVDPGATVVAVRNARGWPVA</sequence>
<name>A0ABP9SPN5_9ACTN</name>
<comment type="caution">
    <text evidence="2">The sequence shown here is derived from an EMBL/GenBank/DDBJ whole genome shotgun (WGS) entry which is preliminary data.</text>
</comment>
<organism evidence="2 3">
    <name type="scientific">Rugosimonospora acidiphila</name>
    <dbReference type="NCBI Taxonomy" id="556531"/>
    <lineage>
        <taxon>Bacteria</taxon>
        <taxon>Bacillati</taxon>
        <taxon>Actinomycetota</taxon>
        <taxon>Actinomycetes</taxon>
        <taxon>Micromonosporales</taxon>
        <taxon>Micromonosporaceae</taxon>
        <taxon>Rugosimonospora</taxon>
    </lineage>
</organism>
<accession>A0ABP9SPN5</accession>
<feature type="chain" id="PRO_5047084882" evidence="1">
    <location>
        <begin position="28"/>
        <end position="457"/>
    </location>
</feature>
<protein>
    <submittedName>
        <fullName evidence="2">Uncharacterized protein</fullName>
    </submittedName>
</protein>
<dbReference type="RefSeq" id="WP_345638160.1">
    <property type="nucleotide sequence ID" value="NZ_BAABJQ010000040.1"/>
</dbReference>
<proteinExistence type="predicted"/>
<gene>
    <name evidence="2" type="ORF">GCM10023322_76360</name>
</gene>
<feature type="signal peptide" evidence="1">
    <location>
        <begin position="1"/>
        <end position="27"/>
    </location>
</feature>
<evidence type="ECO:0000256" key="1">
    <source>
        <dbReference type="SAM" id="SignalP"/>
    </source>
</evidence>
<evidence type="ECO:0000313" key="2">
    <source>
        <dbReference type="EMBL" id="GAA5199840.1"/>
    </source>
</evidence>
<keyword evidence="1" id="KW-0732">Signal</keyword>
<evidence type="ECO:0000313" key="3">
    <source>
        <dbReference type="Proteomes" id="UP001501570"/>
    </source>
</evidence>
<keyword evidence="3" id="KW-1185">Reference proteome</keyword>
<reference evidence="3" key="1">
    <citation type="journal article" date="2019" name="Int. J. Syst. Evol. Microbiol.">
        <title>The Global Catalogue of Microorganisms (GCM) 10K type strain sequencing project: providing services to taxonomists for standard genome sequencing and annotation.</title>
        <authorList>
            <consortium name="The Broad Institute Genomics Platform"/>
            <consortium name="The Broad Institute Genome Sequencing Center for Infectious Disease"/>
            <person name="Wu L."/>
            <person name="Ma J."/>
        </authorList>
    </citation>
    <scope>NUCLEOTIDE SEQUENCE [LARGE SCALE GENOMIC DNA]</scope>
    <source>
        <strain evidence="3">JCM 18304</strain>
    </source>
</reference>
<dbReference type="Proteomes" id="UP001501570">
    <property type="component" value="Unassembled WGS sequence"/>
</dbReference>
<dbReference type="EMBL" id="BAABJQ010000040">
    <property type="protein sequence ID" value="GAA5199840.1"/>
    <property type="molecule type" value="Genomic_DNA"/>
</dbReference>